<sequence>MSRQISPQEPIFNTAQAYDGHLFLANAFALPACNRAAALEMDRLRWISRWTPDRQLPAQKWSRSQIHGAKPRRWTGKWSGSADVNGVSVEPVSEESPTTTETSSIEIMELLTVSAGPSAPFLKTVYIADKPFRMLIDSGASHCILKEGALDTSQMSVIHVSARGFDGGSQQRLVPTCELTVDCDSVVSRVTFIFWPMTYEYDGILGRPWLEQRNPVIDWVNQHIAFPSSTGAAPDAPPFLQPSNRAEVSEVTFEDFRRRLETGEYAEVYTVETSRPAGSQPVARAVRLLLREFQDVLLKGLPDRLPLERAVEHEVVLRPGAVPTARAPFRHSPVERAALSAYVSELLRKDGWVEQSNSAWASSIFAVPKKDPSTGASVRKVDWIRSDDITHPVRWVIDYRYLNAQTTVPLVPLSKVDDLLDTLQGARIFSLIDLTSGHRQMRLKPASRPLTAFQADGELFQWVVAPMGLAVHDEAVAHPGVIRTYLAVRQDFVWPGLRSSVVDYVRTCETCMRNKSGERKKVLLQPLPIPDAPWVDISMDLVTGLSVSGGYDAICVVVCRLRKRARYLPTNKTASAPELARVFFDQVVVIHGAPRSIVSDRDPKFISEFWQSLMATLLTLRIPGKTSVAFPRWRTGQRSLTTSTSVNTELQLKRWRIYGQVCVGQHVHSPIRLLQTKTTMTATTWTPRSKRTTVYAVNVTGSLGMGDLLHDYMLLICTVRRRALGIAEIRTYASIHFAISVLLSKQHYTTSGTRLKIVTIDRHLQAEKVVEFYSIIAQKEKVVKTLNNLSFFLGIMVELSKRTCASDLMPYTPHVTERRTIELMDDVVKRTIKRQQCLVEDDFGRLIDIYTTLQGLSSREHGKTNHQTVRKLELPDEQNSSITVQLQPLGYSREPESVKEVHEWLQGMLTALKFWHGRNYCHSDLR</sequence>
<dbReference type="InterPro" id="IPR036397">
    <property type="entry name" value="RNaseH_sf"/>
</dbReference>
<dbReference type="GO" id="GO:0004190">
    <property type="term" value="F:aspartic-type endopeptidase activity"/>
    <property type="evidence" value="ECO:0007669"/>
    <property type="project" value="InterPro"/>
</dbReference>
<name>A0A9W6XUY5_9STRA</name>
<evidence type="ECO:0000313" key="8">
    <source>
        <dbReference type="Proteomes" id="UP001165121"/>
    </source>
</evidence>
<dbReference type="CDD" id="cd00303">
    <property type="entry name" value="retropepsin_like"/>
    <property type="match status" value="1"/>
</dbReference>
<dbReference type="SUPFAM" id="SSF50630">
    <property type="entry name" value="Acid proteases"/>
    <property type="match status" value="1"/>
</dbReference>
<evidence type="ECO:0000313" key="7">
    <source>
        <dbReference type="EMBL" id="GMF46283.1"/>
    </source>
</evidence>
<dbReference type="GO" id="GO:0006508">
    <property type="term" value="P:proteolysis"/>
    <property type="evidence" value="ECO:0007669"/>
    <property type="project" value="InterPro"/>
</dbReference>
<dbReference type="Gene3D" id="1.10.340.70">
    <property type="match status" value="1"/>
</dbReference>
<organism evidence="7 8">
    <name type="scientific">Phytophthora fragariaefolia</name>
    <dbReference type="NCBI Taxonomy" id="1490495"/>
    <lineage>
        <taxon>Eukaryota</taxon>
        <taxon>Sar</taxon>
        <taxon>Stramenopiles</taxon>
        <taxon>Oomycota</taxon>
        <taxon>Peronosporomycetes</taxon>
        <taxon>Peronosporales</taxon>
        <taxon>Peronosporaceae</taxon>
        <taxon>Phytophthora</taxon>
    </lineage>
</organism>
<evidence type="ECO:0000256" key="4">
    <source>
        <dbReference type="ARBA" id="ARBA00022759"/>
    </source>
</evidence>
<dbReference type="GO" id="GO:0003964">
    <property type="term" value="F:RNA-directed DNA polymerase activity"/>
    <property type="evidence" value="ECO:0007669"/>
    <property type="project" value="UniProtKB-KW"/>
</dbReference>
<dbReference type="GO" id="GO:0004519">
    <property type="term" value="F:endonuclease activity"/>
    <property type="evidence" value="ECO:0007669"/>
    <property type="project" value="UniProtKB-KW"/>
</dbReference>
<dbReference type="Gene3D" id="2.40.70.10">
    <property type="entry name" value="Acid Proteases"/>
    <property type="match status" value="1"/>
</dbReference>
<reference evidence="7" key="1">
    <citation type="submission" date="2023-04" db="EMBL/GenBank/DDBJ databases">
        <title>Phytophthora fragariaefolia NBRC 109709.</title>
        <authorList>
            <person name="Ichikawa N."/>
            <person name="Sato H."/>
            <person name="Tonouchi N."/>
        </authorList>
    </citation>
    <scope>NUCLEOTIDE SEQUENCE</scope>
    <source>
        <strain evidence="7">NBRC 109709</strain>
    </source>
</reference>
<dbReference type="InterPro" id="IPR050951">
    <property type="entry name" value="Retrovirus_Pol_polyprotein"/>
</dbReference>
<dbReference type="Proteomes" id="UP001165121">
    <property type="component" value="Unassembled WGS sequence"/>
</dbReference>
<dbReference type="OrthoDB" id="127950at2759"/>
<dbReference type="InterPro" id="IPR001969">
    <property type="entry name" value="Aspartic_peptidase_AS"/>
</dbReference>
<dbReference type="GO" id="GO:0003676">
    <property type="term" value="F:nucleic acid binding"/>
    <property type="evidence" value="ECO:0007669"/>
    <property type="project" value="InterPro"/>
</dbReference>
<gene>
    <name evidence="7" type="ORF">Pfra01_001695700</name>
</gene>
<dbReference type="AlphaFoldDB" id="A0A9W6XUY5"/>
<dbReference type="InterPro" id="IPR041588">
    <property type="entry name" value="Integrase_H2C2"/>
</dbReference>
<dbReference type="EMBL" id="BSXT01001958">
    <property type="protein sequence ID" value="GMF46283.1"/>
    <property type="molecule type" value="Genomic_DNA"/>
</dbReference>
<dbReference type="Pfam" id="PF17921">
    <property type="entry name" value="Integrase_H2C2"/>
    <property type="match status" value="1"/>
</dbReference>
<evidence type="ECO:0000256" key="3">
    <source>
        <dbReference type="ARBA" id="ARBA00022722"/>
    </source>
</evidence>
<proteinExistence type="predicted"/>
<keyword evidence="3" id="KW-0540">Nuclease</keyword>
<protein>
    <submittedName>
        <fullName evidence="7">Unnamed protein product</fullName>
    </submittedName>
</protein>
<dbReference type="InterPro" id="IPR021109">
    <property type="entry name" value="Peptidase_aspartic_dom_sf"/>
</dbReference>
<dbReference type="CDD" id="cd01647">
    <property type="entry name" value="RT_LTR"/>
    <property type="match status" value="1"/>
</dbReference>
<evidence type="ECO:0000256" key="1">
    <source>
        <dbReference type="ARBA" id="ARBA00022679"/>
    </source>
</evidence>
<feature type="domain" description="Integrase zinc-binding" evidence="6">
    <location>
        <begin position="471"/>
        <end position="516"/>
    </location>
</feature>
<dbReference type="InterPro" id="IPR043502">
    <property type="entry name" value="DNA/RNA_pol_sf"/>
</dbReference>
<keyword evidence="1" id="KW-0808">Transferase</keyword>
<dbReference type="Gene3D" id="3.30.420.10">
    <property type="entry name" value="Ribonuclease H-like superfamily/Ribonuclease H"/>
    <property type="match status" value="1"/>
</dbReference>
<keyword evidence="4" id="KW-0378">Hydrolase</keyword>
<keyword evidence="2" id="KW-0548">Nucleotidyltransferase</keyword>
<dbReference type="InterPro" id="IPR012337">
    <property type="entry name" value="RNaseH-like_sf"/>
</dbReference>
<dbReference type="PROSITE" id="PS00141">
    <property type="entry name" value="ASP_PROTEASE"/>
    <property type="match status" value="1"/>
</dbReference>
<dbReference type="SUPFAM" id="SSF56672">
    <property type="entry name" value="DNA/RNA polymerases"/>
    <property type="match status" value="1"/>
</dbReference>
<accession>A0A9W6XUY5</accession>
<dbReference type="PANTHER" id="PTHR37984">
    <property type="entry name" value="PROTEIN CBG26694"/>
    <property type="match status" value="1"/>
</dbReference>
<keyword evidence="5" id="KW-0695">RNA-directed DNA polymerase</keyword>
<evidence type="ECO:0000256" key="2">
    <source>
        <dbReference type="ARBA" id="ARBA00022695"/>
    </source>
</evidence>
<comment type="caution">
    <text evidence="7">The sequence shown here is derived from an EMBL/GenBank/DDBJ whole genome shotgun (WGS) entry which is preliminary data.</text>
</comment>
<dbReference type="SUPFAM" id="SSF53098">
    <property type="entry name" value="Ribonuclease H-like"/>
    <property type="match status" value="1"/>
</dbReference>
<dbReference type="PANTHER" id="PTHR37984:SF5">
    <property type="entry name" value="PROTEIN NYNRIN-LIKE"/>
    <property type="match status" value="1"/>
</dbReference>
<dbReference type="Gene3D" id="3.10.10.10">
    <property type="entry name" value="HIV Type 1 Reverse Transcriptase, subunit A, domain 1"/>
    <property type="match status" value="1"/>
</dbReference>
<keyword evidence="8" id="KW-1185">Reference proteome</keyword>
<keyword evidence="4" id="KW-0255">Endonuclease</keyword>
<evidence type="ECO:0000256" key="5">
    <source>
        <dbReference type="ARBA" id="ARBA00022918"/>
    </source>
</evidence>
<evidence type="ECO:0000259" key="6">
    <source>
        <dbReference type="Pfam" id="PF17921"/>
    </source>
</evidence>